<comment type="caution">
    <text evidence="3">The sequence shown here is derived from an EMBL/GenBank/DDBJ whole genome shotgun (WGS) entry which is preliminary data.</text>
</comment>
<dbReference type="PANTHER" id="PTHR47354:SF2">
    <property type="entry name" value="BLR2392 PROTEIN"/>
    <property type="match status" value="1"/>
</dbReference>
<dbReference type="InterPro" id="IPR050415">
    <property type="entry name" value="MRET"/>
</dbReference>
<dbReference type="CDD" id="cd00207">
    <property type="entry name" value="fer2"/>
    <property type="match status" value="1"/>
</dbReference>
<dbReference type="AlphaFoldDB" id="A0A3S0ZIB7"/>
<evidence type="ECO:0000313" key="3">
    <source>
        <dbReference type="EMBL" id="RUR70800.1"/>
    </source>
</evidence>
<dbReference type="GO" id="GO:0051537">
    <property type="term" value="F:2 iron, 2 sulfur cluster binding"/>
    <property type="evidence" value="ECO:0007669"/>
    <property type="project" value="InterPro"/>
</dbReference>
<dbReference type="PRINTS" id="PR00409">
    <property type="entry name" value="PHDIOXRDTASE"/>
</dbReference>
<dbReference type="Gene3D" id="3.10.20.30">
    <property type="match status" value="1"/>
</dbReference>
<dbReference type="Pfam" id="PF00175">
    <property type="entry name" value="NAD_binding_1"/>
    <property type="match status" value="1"/>
</dbReference>
<dbReference type="InterPro" id="IPR039261">
    <property type="entry name" value="FNR_nucleotide-bd"/>
</dbReference>
<dbReference type="PROSITE" id="PS00197">
    <property type="entry name" value="2FE2S_FER_1"/>
    <property type="match status" value="1"/>
</dbReference>
<dbReference type="GO" id="GO:0016491">
    <property type="term" value="F:oxidoreductase activity"/>
    <property type="evidence" value="ECO:0007669"/>
    <property type="project" value="InterPro"/>
</dbReference>
<dbReference type="OrthoDB" id="370747at2"/>
<evidence type="ECO:0000259" key="2">
    <source>
        <dbReference type="PROSITE" id="PS51384"/>
    </source>
</evidence>
<protein>
    <submittedName>
        <fullName evidence="3">2Fe-2S iron-sulfur cluster binding domain-containing protein</fullName>
    </submittedName>
</protein>
<dbReference type="EMBL" id="RXFT01000015">
    <property type="protein sequence ID" value="RUR70800.1"/>
    <property type="molecule type" value="Genomic_DNA"/>
</dbReference>
<dbReference type="PROSITE" id="PS51384">
    <property type="entry name" value="FAD_FR"/>
    <property type="match status" value="1"/>
</dbReference>
<dbReference type="InterPro" id="IPR017927">
    <property type="entry name" value="FAD-bd_FR_type"/>
</dbReference>
<dbReference type="InterPro" id="IPR036010">
    <property type="entry name" value="2Fe-2S_ferredoxin-like_sf"/>
</dbReference>
<sequence length="329" mass="35389">MKSDLQWMQAQVVALRDVTPTVREFELRPESGFAAPHEPGAHLQVQVLTAQGRVQTRSYSLVGEGDGRCWRIAVKRLDDGRGGSLAMWRLAVGDRLQVSAPQNHFPLDLSAPGYLLVAGGIGITPLVLMAQRLAAHAKRTGVPVKMLYGARNADEFGYLPHLREALGDEGVEAHEGAAPIDFAAAIAALPPGAQLYTCGPVPMLEALKRAWQAAGRPIADLRFETFGSSGRLATQSFEVRIPRHDLTITVPADCTLLDALDAAGVQTLSDCRRGECGLCAMDVIAVDGEVDHRDVFLSEHEKKSTTRICACVSRAVGTLTLDSAYRADS</sequence>
<dbReference type="InterPro" id="IPR001433">
    <property type="entry name" value="OxRdtase_FAD/NAD-bd"/>
</dbReference>
<dbReference type="Proteomes" id="UP000281118">
    <property type="component" value="Unassembled WGS sequence"/>
</dbReference>
<feature type="domain" description="2Fe-2S ferredoxin-type" evidence="1">
    <location>
        <begin position="237"/>
        <end position="329"/>
    </location>
</feature>
<dbReference type="PROSITE" id="PS51085">
    <property type="entry name" value="2FE2S_FER_2"/>
    <property type="match status" value="1"/>
</dbReference>
<dbReference type="InterPro" id="IPR017938">
    <property type="entry name" value="Riboflavin_synthase-like_b-brl"/>
</dbReference>
<dbReference type="SUPFAM" id="SSF54292">
    <property type="entry name" value="2Fe-2S ferredoxin-like"/>
    <property type="match status" value="1"/>
</dbReference>
<dbReference type="InterPro" id="IPR012675">
    <property type="entry name" value="Beta-grasp_dom_sf"/>
</dbReference>
<dbReference type="SUPFAM" id="SSF63380">
    <property type="entry name" value="Riboflavin synthase domain-like"/>
    <property type="match status" value="1"/>
</dbReference>
<accession>A0A3S0ZIB7</accession>
<organism evidence="3 4">
    <name type="scientific">Variovorax guangxiensis</name>
    <dbReference type="NCBI Taxonomy" id="1775474"/>
    <lineage>
        <taxon>Bacteria</taxon>
        <taxon>Pseudomonadati</taxon>
        <taxon>Pseudomonadota</taxon>
        <taxon>Betaproteobacteria</taxon>
        <taxon>Burkholderiales</taxon>
        <taxon>Comamonadaceae</taxon>
        <taxon>Variovorax</taxon>
    </lineage>
</organism>
<evidence type="ECO:0000259" key="1">
    <source>
        <dbReference type="PROSITE" id="PS51085"/>
    </source>
</evidence>
<proteinExistence type="predicted"/>
<dbReference type="PANTHER" id="PTHR47354">
    <property type="entry name" value="NADH OXIDOREDUCTASE HCR"/>
    <property type="match status" value="1"/>
</dbReference>
<dbReference type="InterPro" id="IPR001041">
    <property type="entry name" value="2Fe-2S_ferredoxin-type"/>
</dbReference>
<dbReference type="Pfam" id="PF00111">
    <property type="entry name" value="Fer2"/>
    <property type="match status" value="1"/>
</dbReference>
<dbReference type="SUPFAM" id="SSF52343">
    <property type="entry name" value="Ferredoxin reductase-like, C-terminal NADP-linked domain"/>
    <property type="match status" value="1"/>
</dbReference>
<dbReference type="CDD" id="cd06185">
    <property type="entry name" value="PDR_like"/>
    <property type="match status" value="1"/>
</dbReference>
<feature type="domain" description="FAD-binding FR-type" evidence="2">
    <location>
        <begin position="5"/>
        <end position="108"/>
    </location>
</feature>
<reference evidence="3 4" key="1">
    <citation type="submission" date="2018-12" db="EMBL/GenBank/DDBJ databases">
        <title>The genome sequences of Variovorax guangxiensis DSM 27352.</title>
        <authorList>
            <person name="Gao J."/>
            <person name="Sun J."/>
        </authorList>
    </citation>
    <scope>NUCLEOTIDE SEQUENCE [LARGE SCALE GENOMIC DNA]</scope>
    <source>
        <strain evidence="3 4">DSM 27352</strain>
    </source>
</reference>
<dbReference type="Gene3D" id="3.40.50.80">
    <property type="entry name" value="Nucleotide-binding domain of ferredoxin-NADP reductase (FNR) module"/>
    <property type="match status" value="1"/>
</dbReference>
<dbReference type="RefSeq" id="WP_126024903.1">
    <property type="nucleotide sequence ID" value="NZ_RXFT01000015.1"/>
</dbReference>
<evidence type="ECO:0000313" key="4">
    <source>
        <dbReference type="Proteomes" id="UP000281118"/>
    </source>
</evidence>
<dbReference type="Gene3D" id="2.40.30.10">
    <property type="entry name" value="Translation factors"/>
    <property type="match status" value="1"/>
</dbReference>
<name>A0A3S0ZIB7_9BURK</name>
<dbReference type="InterPro" id="IPR006058">
    <property type="entry name" value="2Fe2S_fd_BS"/>
</dbReference>
<gene>
    <name evidence="3" type="ORF">EJP67_27455</name>
</gene>